<dbReference type="Proteomes" id="UP000006702">
    <property type="component" value="Unassembled WGS sequence"/>
</dbReference>
<keyword evidence="3" id="KW-1185">Reference proteome</keyword>
<dbReference type="EMBL" id="DS027696">
    <property type="protein sequence ID" value="EAW18238.1"/>
    <property type="molecule type" value="Genomic_DNA"/>
</dbReference>
<proteinExistence type="predicted"/>
<protein>
    <recommendedName>
        <fullName evidence="1">HNH nuclease domain-containing protein</fullName>
    </recommendedName>
</protein>
<dbReference type="OMA" id="DFRCLAT"/>
<reference evidence="3" key="1">
    <citation type="journal article" date="2008" name="PLoS Genet.">
        <title>Genomic islands in the pathogenic filamentous fungus Aspergillus fumigatus.</title>
        <authorList>
            <person name="Fedorova N.D."/>
            <person name="Khaldi N."/>
            <person name="Joardar V.S."/>
            <person name="Maiti R."/>
            <person name="Amedeo P."/>
            <person name="Anderson M.J."/>
            <person name="Crabtree J."/>
            <person name="Silva J.C."/>
            <person name="Badger J.H."/>
            <person name="Albarraq A."/>
            <person name="Angiuoli S."/>
            <person name="Bussey H."/>
            <person name="Bowyer P."/>
            <person name="Cotty P.J."/>
            <person name="Dyer P.S."/>
            <person name="Egan A."/>
            <person name="Galens K."/>
            <person name="Fraser-Liggett C.M."/>
            <person name="Haas B.J."/>
            <person name="Inman J.M."/>
            <person name="Kent R."/>
            <person name="Lemieux S."/>
            <person name="Malavazi I."/>
            <person name="Orvis J."/>
            <person name="Roemer T."/>
            <person name="Ronning C.M."/>
            <person name="Sundaram J.P."/>
            <person name="Sutton G."/>
            <person name="Turner G."/>
            <person name="Venter J.C."/>
            <person name="White O.R."/>
            <person name="Whitty B.R."/>
            <person name="Youngman P."/>
            <person name="Wolfe K.H."/>
            <person name="Goldman G.H."/>
            <person name="Wortman J.R."/>
            <person name="Jiang B."/>
            <person name="Denning D.W."/>
            <person name="Nierman W.C."/>
        </authorList>
    </citation>
    <scope>NUCLEOTIDE SEQUENCE [LARGE SCALE GENOMIC DNA]</scope>
    <source>
        <strain evidence="3">ATCC 1020 / DSM 3700 / CBS 544.65 / FGSC A1164 / JCM 1740 / NRRL 181 / WB 181</strain>
    </source>
</reference>
<evidence type="ECO:0000313" key="2">
    <source>
        <dbReference type="EMBL" id="EAW18238.1"/>
    </source>
</evidence>
<dbReference type="Pfam" id="PF13391">
    <property type="entry name" value="HNH_2"/>
    <property type="match status" value="1"/>
</dbReference>
<evidence type="ECO:0000259" key="1">
    <source>
        <dbReference type="Pfam" id="PF13391"/>
    </source>
</evidence>
<evidence type="ECO:0000313" key="3">
    <source>
        <dbReference type="Proteomes" id="UP000006702"/>
    </source>
</evidence>
<dbReference type="eggNOG" id="ENOG502SIV1">
    <property type="taxonomic scope" value="Eukaryota"/>
</dbReference>
<dbReference type="RefSeq" id="XP_001260135.1">
    <property type="nucleotide sequence ID" value="XM_001260134.1"/>
</dbReference>
<dbReference type="AlphaFoldDB" id="A1DFT1"/>
<dbReference type="KEGG" id="nfi:NFIA_081840"/>
<gene>
    <name evidence="2" type="ORF">NFIA_081840</name>
</gene>
<dbReference type="InterPro" id="IPR003615">
    <property type="entry name" value="HNH_nuc"/>
</dbReference>
<dbReference type="GeneID" id="4586691"/>
<name>A1DFT1_NEOFI</name>
<dbReference type="OrthoDB" id="2104739at2759"/>
<dbReference type="VEuPathDB" id="FungiDB:NFIA_081840"/>
<dbReference type="HOGENOM" id="CLU_049186_0_2_1"/>
<organism evidence="2 3">
    <name type="scientific">Neosartorya fischeri (strain ATCC 1020 / DSM 3700 / CBS 544.65 / FGSC A1164 / JCM 1740 / NRRL 181 / WB 181)</name>
    <name type="common">Aspergillus fischerianus</name>
    <dbReference type="NCBI Taxonomy" id="331117"/>
    <lineage>
        <taxon>Eukaryota</taxon>
        <taxon>Fungi</taxon>
        <taxon>Dikarya</taxon>
        <taxon>Ascomycota</taxon>
        <taxon>Pezizomycotina</taxon>
        <taxon>Eurotiomycetes</taxon>
        <taxon>Eurotiomycetidae</taxon>
        <taxon>Eurotiales</taxon>
        <taxon>Aspergillaceae</taxon>
        <taxon>Aspergillus</taxon>
        <taxon>Aspergillus subgen. Fumigati</taxon>
    </lineage>
</organism>
<feature type="domain" description="HNH nuclease" evidence="1">
    <location>
        <begin position="112"/>
        <end position="207"/>
    </location>
</feature>
<accession>A1DFT1</accession>
<sequence length="302" mass="34573">MLAQYKPRNTRDETVRILRSFIDNLPVKSKRVLTKYINVSNDDNLFDLAHHLQTAILIPSTYIILYPLFFSPLSATDNTRDNVASEMTQSSTRRNHLEWLKKTCLERDNYQCVVTKLWDPIAEPIFNLQEQGKMTANTRLVHIIPFSMGCWDNDWKAKEIAQSWETLYLLFPDIQEIIKPITINSPANAMTMNTVVHEDFGSFKIALIPTDTDSTYRIKTYPLHQTLVDQFYEKPITFTTHSGSELPSKVLLETHAVIAEILHASGQGEEKIDELLRKWDDIGCLASDGSTDLESLLLLVSQ</sequence>